<dbReference type="AlphaFoldDB" id="A0A193QIM7"/>
<dbReference type="EMBL" id="LN854557">
    <property type="protein sequence ID" value="CRL45021.1"/>
    <property type="molecule type" value="Genomic_DNA"/>
</dbReference>
<protein>
    <submittedName>
        <fullName evidence="1">Uncharacterized protein</fullName>
    </submittedName>
</protein>
<name>A0A193QIM7_SODGM</name>
<reference evidence="1 2" key="1">
    <citation type="submission" date="2015-05" db="EMBL/GenBank/DDBJ databases">
        <authorList>
            <person name="Goodhead I."/>
        </authorList>
    </citation>
    <scope>NUCLEOTIDE SEQUENCE [LARGE SCALE GENOMIC DNA]</scope>
    <source>
        <strain evidence="2">morsitans</strain>
    </source>
</reference>
<evidence type="ECO:0000313" key="1">
    <source>
        <dbReference type="EMBL" id="CRL45021.1"/>
    </source>
</evidence>
<gene>
    <name evidence="1" type="ORF">SGGMMB4_02492</name>
</gene>
<accession>A0A193QIM7</accession>
<proteinExistence type="predicted"/>
<evidence type="ECO:0000313" key="2">
    <source>
        <dbReference type="Proteomes" id="UP000245838"/>
    </source>
</evidence>
<organism evidence="1 2">
    <name type="scientific">Sodalis glossinidius (strain morsitans)</name>
    <dbReference type="NCBI Taxonomy" id="343509"/>
    <lineage>
        <taxon>Bacteria</taxon>
        <taxon>Pseudomonadati</taxon>
        <taxon>Pseudomonadota</taxon>
        <taxon>Gammaproteobacteria</taxon>
        <taxon>Enterobacterales</taxon>
        <taxon>Bruguierivoracaceae</taxon>
        <taxon>Sodalis</taxon>
    </lineage>
</organism>
<dbReference type="Proteomes" id="UP000245838">
    <property type="component" value="Chromosome sggmmb4_Chromosome"/>
</dbReference>
<sequence length="147" mass="15668">MTAGRLICNRRCYGISSEQAFSGLPKQRLAEHSQRWLNRLPGLAPPAYDDLLEHIATHFAAVPAADNLAVFQRLVELSRTSSRSILSLLARQLEGLPAALRNLAQQILLGCPHLAADVWQALNAAQQAAAAESGVASVDSGIGSMAT</sequence>